<proteinExistence type="predicted"/>
<gene>
    <name evidence="3" type="ORF">J3R75_002469</name>
</gene>
<comment type="caution">
    <text evidence="3">The sequence shown here is derived from an EMBL/GenBank/DDBJ whole genome shotgun (WGS) entry which is preliminary data.</text>
</comment>
<dbReference type="GO" id="GO:0120147">
    <property type="term" value="F:formylglycine-generating oxidase activity"/>
    <property type="evidence" value="ECO:0007669"/>
    <property type="project" value="TreeGrafter"/>
</dbReference>
<dbReference type="InterPro" id="IPR016187">
    <property type="entry name" value="CTDL_fold"/>
</dbReference>
<keyword evidence="4" id="KW-1185">Reference proteome</keyword>
<name>A0AAE3VGW6_9BACT</name>
<feature type="domain" description="Sulfatase-modifying factor enzyme-like" evidence="2">
    <location>
        <begin position="160"/>
        <end position="387"/>
    </location>
</feature>
<sequence>MGRKLAVLLLVVLFAGVVDAGVTVSNVTIRQRWPWNGLADIDYEVASDIPDAYIYVSVKIVVQDQERTIVPRTLSGEGGVWPVKAGKHRMTWNIAADEPGLHSSALLVTISAFASATLVPYLVIDLSGGASAAQYPVHYSATPPDISDDTCRTSQLWLRLILPGTFQMGEPLERFADNPEAFPYNGRHNVTLTQPFYIGIFEFTRAQLRQVTGYYSSAAMYDNLPAEQLPWELIRGGVLPNVAWPASREVGTDSLVGRLRARTGLFFDLPTEAQWEYACRAGTTTDFNNGYDLPPGGGWDSEVLYLLGRFYLNYDESAQGDFRVYARVGSYLPNAWGLYDMHGNVREWCLDWEGPFHGDATDPVGPASGSQRVARGGGCGDDVEYCTSAYRGGYLGGVPYGCRVVVLPHLP</sequence>
<dbReference type="InterPro" id="IPR042095">
    <property type="entry name" value="SUMF_sf"/>
</dbReference>
<protein>
    <submittedName>
        <fullName evidence="3">Formylglycine-generating enzyme required for sulfatase activity</fullName>
    </submittedName>
</protein>
<evidence type="ECO:0000313" key="3">
    <source>
        <dbReference type="EMBL" id="MDQ0290362.1"/>
    </source>
</evidence>
<evidence type="ECO:0000313" key="4">
    <source>
        <dbReference type="Proteomes" id="UP001238163"/>
    </source>
</evidence>
<keyword evidence="1" id="KW-0732">Signal</keyword>
<feature type="chain" id="PRO_5041922789" evidence="1">
    <location>
        <begin position="21"/>
        <end position="411"/>
    </location>
</feature>
<dbReference type="InterPro" id="IPR051043">
    <property type="entry name" value="Sulfatase_Mod_Factor_Kinase"/>
</dbReference>
<feature type="signal peptide" evidence="1">
    <location>
        <begin position="1"/>
        <end position="20"/>
    </location>
</feature>
<evidence type="ECO:0000256" key="1">
    <source>
        <dbReference type="SAM" id="SignalP"/>
    </source>
</evidence>
<dbReference type="InterPro" id="IPR005532">
    <property type="entry name" value="SUMF_dom"/>
</dbReference>
<evidence type="ECO:0000259" key="2">
    <source>
        <dbReference type="Pfam" id="PF03781"/>
    </source>
</evidence>
<reference evidence="3" key="1">
    <citation type="submission" date="2023-07" db="EMBL/GenBank/DDBJ databases">
        <title>Genomic Encyclopedia of Type Strains, Phase IV (KMG-IV): sequencing the most valuable type-strain genomes for metagenomic binning, comparative biology and taxonomic classification.</title>
        <authorList>
            <person name="Goeker M."/>
        </authorList>
    </citation>
    <scope>NUCLEOTIDE SEQUENCE</scope>
    <source>
        <strain evidence="3">DSM 24202</strain>
    </source>
</reference>
<dbReference type="RefSeq" id="WP_307261841.1">
    <property type="nucleotide sequence ID" value="NZ_JAUSVL010000001.1"/>
</dbReference>
<dbReference type="Pfam" id="PF03781">
    <property type="entry name" value="FGE-sulfatase"/>
    <property type="match status" value="1"/>
</dbReference>
<dbReference type="PANTHER" id="PTHR23150:SF19">
    <property type="entry name" value="FORMYLGLYCINE-GENERATING ENZYME"/>
    <property type="match status" value="1"/>
</dbReference>
<dbReference type="AlphaFoldDB" id="A0AAE3VGW6"/>
<dbReference type="PANTHER" id="PTHR23150">
    <property type="entry name" value="SULFATASE MODIFYING FACTOR 1, 2"/>
    <property type="match status" value="1"/>
</dbReference>
<dbReference type="SUPFAM" id="SSF56436">
    <property type="entry name" value="C-type lectin-like"/>
    <property type="match status" value="1"/>
</dbReference>
<dbReference type="Proteomes" id="UP001238163">
    <property type="component" value="Unassembled WGS sequence"/>
</dbReference>
<dbReference type="Gene3D" id="3.90.1580.10">
    <property type="entry name" value="paralog of FGE (formylglycine-generating enzyme)"/>
    <property type="match status" value="1"/>
</dbReference>
<accession>A0AAE3VGW6</accession>
<organism evidence="3 4">
    <name type="scientific">Oligosphaera ethanolica</name>
    <dbReference type="NCBI Taxonomy" id="760260"/>
    <lineage>
        <taxon>Bacteria</taxon>
        <taxon>Pseudomonadati</taxon>
        <taxon>Lentisphaerota</taxon>
        <taxon>Oligosphaeria</taxon>
        <taxon>Oligosphaerales</taxon>
        <taxon>Oligosphaeraceae</taxon>
        <taxon>Oligosphaera</taxon>
    </lineage>
</organism>
<dbReference type="EMBL" id="JAUSVL010000001">
    <property type="protein sequence ID" value="MDQ0290362.1"/>
    <property type="molecule type" value="Genomic_DNA"/>
</dbReference>